<dbReference type="GO" id="GO:0031640">
    <property type="term" value="P:killing of cells of another organism"/>
    <property type="evidence" value="ECO:0007669"/>
    <property type="project" value="UniProtKB-KW"/>
</dbReference>
<dbReference type="Pfam" id="PF07333">
    <property type="entry name" value="SLR1-BP"/>
    <property type="match status" value="1"/>
</dbReference>
<keyword evidence="2" id="KW-0929">Antimicrobial</keyword>
<comment type="similarity">
    <text evidence="1">Belongs to the DEFL family.</text>
</comment>
<keyword evidence="3" id="KW-0295">Fungicide</keyword>
<dbReference type="EMBL" id="CM004394">
    <property type="protein sequence ID" value="OAY43086.1"/>
    <property type="molecule type" value="Genomic_DNA"/>
</dbReference>
<dbReference type="GO" id="GO:0050832">
    <property type="term" value="P:defense response to fungus"/>
    <property type="evidence" value="ECO:0007669"/>
    <property type="project" value="UniProtKB-KW"/>
</dbReference>
<dbReference type="AlphaFoldDB" id="A0A2C9VDF8"/>
<evidence type="ECO:0000256" key="3">
    <source>
        <dbReference type="ARBA" id="ARBA00022577"/>
    </source>
</evidence>
<dbReference type="Proteomes" id="UP000091857">
    <property type="component" value="Chromosome 8"/>
</dbReference>
<evidence type="ECO:0000256" key="4">
    <source>
        <dbReference type="ARBA" id="ARBA00022821"/>
    </source>
</evidence>
<sequence>MKLFFYVLLSLLLLLISAEFTQSVAVQRAHAVRIPEHTCHKKIDIKTCDFQKCNKECAKETLGVGDCRNALCFCTYYCKQPPI</sequence>
<evidence type="ECO:0008006" key="9">
    <source>
        <dbReference type="Google" id="ProtNLM"/>
    </source>
</evidence>
<protein>
    <recommendedName>
        <fullName evidence="9">Knottin scorpion toxin-like domain-containing protein</fullName>
    </recommendedName>
</protein>
<proteinExistence type="inferred from homology"/>
<dbReference type="Gramene" id="Manes.08G041200.1.v8.1">
    <property type="protein sequence ID" value="Manes.08G041200.1.v8.1.CDS"/>
    <property type="gene ID" value="Manes.08G041200.v8.1"/>
</dbReference>
<accession>A0A2C9VDF8</accession>
<feature type="signal peptide" evidence="6">
    <location>
        <begin position="1"/>
        <end position="18"/>
    </location>
</feature>
<organism evidence="7 8">
    <name type="scientific">Manihot esculenta</name>
    <name type="common">Cassava</name>
    <name type="synonym">Jatropha manihot</name>
    <dbReference type="NCBI Taxonomy" id="3983"/>
    <lineage>
        <taxon>Eukaryota</taxon>
        <taxon>Viridiplantae</taxon>
        <taxon>Streptophyta</taxon>
        <taxon>Embryophyta</taxon>
        <taxon>Tracheophyta</taxon>
        <taxon>Spermatophyta</taxon>
        <taxon>Magnoliopsida</taxon>
        <taxon>eudicotyledons</taxon>
        <taxon>Gunneridae</taxon>
        <taxon>Pentapetalae</taxon>
        <taxon>rosids</taxon>
        <taxon>fabids</taxon>
        <taxon>Malpighiales</taxon>
        <taxon>Euphorbiaceae</taxon>
        <taxon>Crotonoideae</taxon>
        <taxon>Manihoteae</taxon>
        <taxon>Manihot</taxon>
    </lineage>
</organism>
<evidence type="ECO:0000313" key="7">
    <source>
        <dbReference type="EMBL" id="OAY43086.1"/>
    </source>
</evidence>
<evidence type="ECO:0000256" key="6">
    <source>
        <dbReference type="SAM" id="SignalP"/>
    </source>
</evidence>
<gene>
    <name evidence="7" type="ORF">MANES_08G041200v8</name>
</gene>
<comment type="caution">
    <text evidence="7">The sequence shown here is derived from an EMBL/GenBank/DDBJ whole genome shotgun (WGS) entry which is preliminary data.</text>
</comment>
<evidence type="ECO:0000313" key="8">
    <source>
        <dbReference type="Proteomes" id="UP000091857"/>
    </source>
</evidence>
<keyword evidence="4" id="KW-0611">Plant defense</keyword>
<dbReference type="PANTHER" id="PTHR33830:SF34">
    <property type="entry name" value="KNOTTIN SCORPION TOXIN-LIKE DOMAIN-CONTAINING PROTEIN"/>
    <property type="match status" value="1"/>
</dbReference>
<name>A0A2C9VDF8_MANES</name>
<evidence type="ECO:0000256" key="2">
    <source>
        <dbReference type="ARBA" id="ARBA00022529"/>
    </source>
</evidence>
<keyword evidence="8" id="KW-1185">Reference proteome</keyword>
<evidence type="ECO:0000256" key="1">
    <source>
        <dbReference type="ARBA" id="ARBA00006722"/>
    </source>
</evidence>
<keyword evidence="6" id="KW-0732">Signal</keyword>
<evidence type="ECO:0000256" key="5">
    <source>
        <dbReference type="ARBA" id="ARBA00023157"/>
    </source>
</evidence>
<feature type="chain" id="PRO_5012338585" description="Knottin scorpion toxin-like domain-containing protein" evidence="6">
    <location>
        <begin position="19"/>
        <end position="83"/>
    </location>
</feature>
<reference evidence="8" key="1">
    <citation type="journal article" date="2016" name="Nat. Biotechnol.">
        <title>Sequencing wild and cultivated cassava and related species reveals extensive interspecific hybridization and genetic diversity.</title>
        <authorList>
            <person name="Bredeson J.V."/>
            <person name="Lyons J.B."/>
            <person name="Prochnik S.E."/>
            <person name="Wu G.A."/>
            <person name="Ha C.M."/>
            <person name="Edsinger-Gonzales E."/>
            <person name="Grimwood J."/>
            <person name="Schmutz J."/>
            <person name="Rabbi I.Y."/>
            <person name="Egesi C."/>
            <person name="Nauluvula P."/>
            <person name="Lebot V."/>
            <person name="Ndunguru J."/>
            <person name="Mkamilo G."/>
            <person name="Bart R.S."/>
            <person name="Setter T.L."/>
            <person name="Gleadow R.M."/>
            <person name="Kulakow P."/>
            <person name="Ferguson M.E."/>
            <person name="Rounsley S."/>
            <person name="Rokhsar D.S."/>
        </authorList>
    </citation>
    <scope>NUCLEOTIDE SEQUENCE [LARGE SCALE GENOMIC DNA]</scope>
    <source>
        <strain evidence="8">cv. AM560-2</strain>
    </source>
</reference>
<dbReference type="InterPro" id="IPR010851">
    <property type="entry name" value="DEFL"/>
</dbReference>
<dbReference type="PANTHER" id="PTHR33830">
    <property type="entry name" value="DEFENSIN-LIKE PROTEIN 184-RELATED"/>
    <property type="match status" value="1"/>
</dbReference>
<keyword evidence="5" id="KW-1015">Disulfide bond</keyword>